<dbReference type="InterPro" id="IPR002319">
    <property type="entry name" value="Phenylalanyl-tRNA_Synthase"/>
</dbReference>
<dbReference type="Gene3D" id="1.10.10.2330">
    <property type="match status" value="1"/>
</dbReference>
<keyword evidence="13" id="KW-1185">Reference proteome</keyword>
<evidence type="ECO:0000313" key="13">
    <source>
        <dbReference type="Proteomes" id="UP000272942"/>
    </source>
</evidence>
<dbReference type="Pfam" id="PF18553">
    <property type="entry name" value="PheRS_DBD3"/>
    <property type="match status" value="1"/>
</dbReference>
<organism evidence="14">
    <name type="scientific">Echinostoma caproni</name>
    <dbReference type="NCBI Taxonomy" id="27848"/>
    <lineage>
        <taxon>Eukaryota</taxon>
        <taxon>Metazoa</taxon>
        <taxon>Spiralia</taxon>
        <taxon>Lophotrochozoa</taxon>
        <taxon>Platyhelminthes</taxon>
        <taxon>Trematoda</taxon>
        <taxon>Digenea</taxon>
        <taxon>Plagiorchiida</taxon>
        <taxon>Echinostomata</taxon>
        <taxon>Echinostomatoidea</taxon>
        <taxon>Echinostomatidae</taxon>
        <taxon>Echinostoma</taxon>
    </lineage>
</organism>
<evidence type="ECO:0000313" key="14">
    <source>
        <dbReference type="WBParaSite" id="ECPE_0001596701-mRNA-1"/>
    </source>
</evidence>
<dbReference type="Gene3D" id="3.30.930.10">
    <property type="entry name" value="Bira Bifunctional Protein, Domain 2"/>
    <property type="match status" value="1"/>
</dbReference>
<keyword evidence="2" id="KW-0436">Ligase</keyword>
<evidence type="ECO:0000259" key="8">
    <source>
        <dbReference type="Pfam" id="PF01409"/>
    </source>
</evidence>
<proteinExistence type="predicted"/>
<keyword evidence="5" id="KW-0648">Protein biosynthesis</keyword>
<evidence type="ECO:0000259" key="9">
    <source>
        <dbReference type="Pfam" id="PF18552"/>
    </source>
</evidence>
<dbReference type="SUPFAM" id="SSF46785">
    <property type="entry name" value="Winged helix' DNA-binding domain"/>
    <property type="match status" value="1"/>
</dbReference>
<accession>A0A183B9P2</accession>
<protein>
    <recommendedName>
        <fullName evidence="1">Phenylalanine--tRNA ligase alpha subunit</fullName>
    </recommendedName>
    <alternativeName>
        <fullName evidence="7">Phenylalanyl-tRNA synthetase alpha subunit</fullName>
    </alternativeName>
</protein>
<dbReference type="Pfam" id="PF18552">
    <property type="entry name" value="PheRS_DBD1"/>
    <property type="match status" value="1"/>
</dbReference>
<feature type="domain" description="PheRS DNA binding" evidence="9">
    <location>
        <begin position="3"/>
        <end position="54"/>
    </location>
</feature>
<reference evidence="14" key="1">
    <citation type="submission" date="2016-06" db="UniProtKB">
        <authorList>
            <consortium name="WormBaseParasite"/>
        </authorList>
    </citation>
    <scope>IDENTIFICATION</scope>
</reference>
<keyword evidence="4" id="KW-0067">ATP-binding</keyword>
<evidence type="ECO:0000256" key="3">
    <source>
        <dbReference type="ARBA" id="ARBA00022741"/>
    </source>
</evidence>
<dbReference type="GO" id="GO:0004812">
    <property type="term" value="F:aminoacyl-tRNA ligase activity"/>
    <property type="evidence" value="ECO:0007669"/>
    <property type="project" value="UniProtKB-KW"/>
</dbReference>
<dbReference type="Pfam" id="PF18554">
    <property type="entry name" value="PheRS_DBD2"/>
    <property type="match status" value="1"/>
</dbReference>
<dbReference type="InterPro" id="IPR040724">
    <property type="entry name" value="PheRS_DBD1"/>
</dbReference>
<feature type="domain" description="PheRS DNA binding" evidence="11">
    <location>
        <begin position="134"/>
        <end position="164"/>
    </location>
</feature>
<feature type="domain" description="Phenylalanyl-tRNA synthetase" evidence="8">
    <location>
        <begin position="208"/>
        <end position="280"/>
    </location>
</feature>
<evidence type="ECO:0000256" key="7">
    <source>
        <dbReference type="ARBA" id="ARBA00030612"/>
    </source>
</evidence>
<evidence type="ECO:0000256" key="4">
    <source>
        <dbReference type="ARBA" id="ARBA00022840"/>
    </source>
</evidence>
<evidence type="ECO:0000256" key="5">
    <source>
        <dbReference type="ARBA" id="ARBA00022917"/>
    </source>
</evidence>
<dbReference type="SUPFAM" id="SSF55681">
    <property type="entry name" value="Class II aaRS and biotin synthetases"/>
    <property type="match status" value="1"/>
</dbReference>
<dbReference type="WBParaSite" id="ECPE_0001596701-mRNA-1">
    <property type="protein sequence ID" value="ECPE_0001596701-mRNA-1"/>
    <property type="gene ID" value="ECPE_0001596701"/>
</dbReference>
<dbReference type="Proteomes" id="UP000272942">
    <property type="component" value="Unassembled WGS sequence"/>
</dbReference>
<evidence type="ECO:0000313" key="12">
    <source>
        <dbReference type="EMBL" id="VDP93199.1"/>
    </source>
</evidence>
<dbReference type="InterPro" id="IPR036390">
    <property type="entry name" value="WH_DNA-bd_sf"/>
</dbReference>
<dbReference type="InterPro" id="IPR045864">
    <property type="entry name" value="aa-tRNA-synth_II/BPL/LPL"/>
</dbReference>
<evidence type="ECO:0000259" key="11">
    <source>
        <dbReference type="Pfam" id="PF18554"/>
    </source>
</evidence>
<evidence type="ECO:0000256" key="2">
    <source>
        <dbReference type="ARBA" id="ARBA00022598"/>
    </source>
</evidence>
<dbReference type="Pfam" id="PF01409">
    <property type="entry name" value="tRNA-synt_2d"/>
    <property type="match status" value="1"/>
</dbReference>
<evidence type="ECO:0000259" key="10">
    <source>
        <dbReference type="Pfam" id="PF18553"/>
    </source>
</evidence>
<dbReference type="GO" id="GO:0000049">
    <property type="term" value="F:tRNA binding"/>
    <property type="evidence" value="ECO:0007669"/>
    <property type="project" value="InterPro"/>
</dbReference>
<dbReference type="InterPro" id="IPR040586">
    <property type="entry name" value="PheRS_DBD2"/>
</dbReference>
<dbReference type="GO" id="GO:0006412">
    <property type="term" value="P:translation"/>
    <property type="evidence" value="ECO:0007669"/>
    <property type="project" value="UniProtKB-KW"/>
</dbReference>
<evidence type="ECO:0000256" key="1">
    <source>
        <dbReference type="ARBA" id="ARBA00015409"/>
    </source>
</evidence>
<dbReference type="Gene3D" id="3.30.1370.240">
    <property type="match status" value="1"/>
</dbReference>
<dbReference type="Gene3D" id="1.10.10.2320">
    <property type="match status" value="1"/>
</dbReference>
<reference evidence="12 13" key="2">
    <citation type="submission" date="2018-11" db="EMBL/GenBank/DDBJ databases">
        <authorList>
            <consortium name="Pathogen Informatics"/>
        </authorList>
    </citation>
    <scope>NUCLEOTIDE SEQUENCE [LARGE SCALE GENOMIC DNA]</scope>
    <source>
        <strain evidence="12 13">Egypt</strain>
    </source>
</reference>
<dbReference type="GO" id="GO:0043039">
    <property type="term" value="P:tRNA aminoacylation"/>
    <property type="evidence" value="ECO:0007669"/>
    <property type="project" value="InterPro"/>
</dbReference>
<keyword evidence="3" id="KW-0547">Nucleotide-binding</keyword>
<dbReference type="GO" id="GO:0005524">
    <property type="term" value="F:ATP binding"/>
    <property type="evidence" value="ECO:0007669"/>
    <property type="project" value="UniProtKB-KW"/>
</dbReference>
<gene>
    <name evidence="12" type="ORF">ECPE_LOCUS15927</name>
</gene>
<evidence type="ECO:0000256" key="6">
    <source>
        <dbReference type="ARBA" id="ARBA00023146"/>
    </source>
</evidence>
<dbReference type="AlphaFoldDB" id="A0A183B9P2"/>
<dbReference type="OrthoDB" id="238316at2759"/>
<name>A0A183B9P2_9TREM</name>
<sequence>MTIQEKILLELDKRGTLSSLELANEWDIDHQLVVGALKSLQSLGDIITCEQISETFYELTNEGKQVLADGSHEFRVYSLVSDTGISQRELLGTFPNAKIGLNKALAAKWVTMKKTDTGETMVHRLATNVEDTLQGDLMSVVNDKSSGGIPESMKNELKKRKLITEMKRTRYLIEKGPAFSLEIGKEETDVSSDMIANGAWSTARFKPYNFKALGSSLPSGHLHPLLRVRSEFAKILADMGFSEMPTNNYVECGFWNFDSLFQPQQHPARDAHDTFFISGKCNYVVCVCVFTGGMTSSRSLKQS</sequence>
<feature type="domain" description="PheRS DNA binding" evidence="10">
    <location>
        <begin position="71"/>
        <end position="118"/>
    </location>
</feature>
<dbReference type="EMBL" id="UZAN01062328">
    <property type="protein sequence ID" value="VDP93199.1"/>
    <property type="molecule type" value="Genomic_DNA"/>
</dbReference>
<dbReference type="InterPro" id="IPR040725">
    <property type="entry name" value="PheRS_DBD3"/>
</dbReference>
<keyword evidence="6" id="KW-0030">Aminoacyl-tRNA synthetase</keyword>